<reference evidence="3 4" key="1">
    <citation type="journal article" date="2008" name="PLoS Genet.">
        <title>Genomic islands in the pathogenic filamentous fungus Aspergillus fumigatus.</title>
        <authorList>
            <person name="Fedorova N.D."/>
            <person name="Khaldi N."/>
            <person name="Joardar V.S."/>
            <person name="Maiti R."/>
            <person name="Amedeo P."/>
            <person name="Anderson M.J."/>
            <person name="Crabtree J."/>
            <person name="Silva J.C."/>
            <person name="Badger J.H."/>
            <person name="Albarraq A."/>
            <person name="Angiuoli S."/>
            <person name="Bussey H."/>
            <person name="Bowyer P."/>
            <person name="Cotty P.J."/>
            <person name="Dyer P.S."/>
            <person name="Egan A."/>
            <person name="Galens K."/>
            <person name="Fraser-Liggett C.M."/>
            <person name="Haas B.J."/>
            <person name="Inman J.M."/>
            <person name="Kent R."/>
            <person name="Lemieux S."/>
            <person name="Malavazi I."/>
            <person name="Orvis J."/>
            <person name="Roemer T."/>
            <person name="Ronning C.M."/>
            <person name="Sundaram J.P."/>
            <person name="Sutton G."/>
            <person name="Turner G."/>
            <person name="Venter J.C."/>
            <person name="White O.R."/>
            <person name="Whitty B.R."/>
            <person name="Youngman P."/>
            <person name="Wolfe K.H."/>
            <person name="Goldman G.H."/>
            <person name="Wortman J.R."/>
            <person name="Jiang B."/>
            <person name="Denning D.W."/>
            <person name="Nierman W.C."/>
        </authorList>
    </citation>
    <scope>NUCLEOTIDE SEQUENCE [LARGE SCALE GENOMIC DNA]</scope>
    <source>
        <strain evidence="4">ATCC 1007 / CBS 513.65 / DSM 816 / NCTC 3887 / NRRL 1</strain>
    </source>
</reference>
<dbReference type="RefSeq" id="XP_001268007.1">
    <property type="nucleotide sequence ID" value="XM_001268006.1"/>
</dbReference>
<feature type="transmembrane region" description="Helical" evidence="2">
    <location>
        <begin position="551"/>
        <end position="578"/>
    </location>
</feature>
<protein>
    <submittedName>
        <fullName evidence="3">Uncharacterized protein</fullName>
    </submittedName>
</protein>
<dbReference type="EMBL" id="DS027060">
    <property type="protein sequence ID" value="EAW06581.1"/>
    <property type="molecule type" value="Genomic_DNA"/>
</dbReference>
<dbReference type="AlphaFoldDB" id="A1CTE4"/>
<keyword evidence="2" id="KW-0812">Transmembrane</keyword>
<sequence>MSDSIHVYTGPWVNWSHGLYRGATLTLSQEYAGLLTAFLALFVSFAGTMMWRILCFVIHQACTTRPSERRDFLHHTRQVILRNSSSGAGAAWTLTWLAWTVGRKTPRALLRIVPLLFLALLLVASFGVAGVFTGYVTKVPGNTTVILGPHCGGFTLNVQANSTLLSQSVVLSKSLEDTIQAATYADQCYQGSFSLTCGTYARQRLPFTTNANASCPFERGLCIANDQSAFAMDTGLLDSNDDFGINSRPDNRVKYRRLTTCAPIYGSSFVNTRNDSDSGPIVYVNAGSIPALAGVQNWTFSHTTRVALDDVDGYTLKAIYSQADSTGILHNEGTMWFPDPSLNRTDADLTLMMLAQNSVNYVTPSDDPWMPAHVDLNVTYMGDYYVNLLGCIDQYQFCNPNLAGDAGCTKLGGIHSVAQDMILRNQRLSFSEDQATTIGRFLSAADYRSMYYAVQGRGGSALNIAQKLYNNFQYYVPRNQWQIEVSNWFAASLAKEQAWAVEWATSPQNFASRQPGEKEVWEYNPVSTVSGQHQCRNQLVHSNGEYKSLSILGMALTLAVGGLIIVTGLFLDIVVGFFQRKKWLYLREQWEMEETLALHKAVYQSIGFSPDANEDLPPSSALRDRFSTTDYQRTSAVGKPESGLLTKEQDISSAYA</sequence>
<dbReference type="OMA" id="SYARQCY"/>
<evidence type="ECO:0000256" key="1">
    <source>
        <dbReference type="SAM" id="MobiDB-lite"/>
    </source>
</evidence>
<evidence type="ECO:0000313" key="3">
    <source>
        <dbReference type="EMBL" id="EAW06581.1"/>
    </source>
</evidence>
<evidence type="ECO:0000313" key="4">
    <source>
        <dbReference type="Proteomes" id="UP000006701"/>
    </source>
</evidence>
<evidence type="ECO:0000256" key="2">
    <source>
        <dbReference type="SAM" id="Phobius"/>
    </source>
</evidence>
<dbReference type="OrthoDB" id="3540210at2759"/>
<dbReference type="GeneID" id="4700460"/>
<proteinExistence type="predicted"/>
<organism evidence="3 4">
    <name type="scientific">Aspergillus clavatus (strain ATCC 1007 / CBS 513.65 / DSM 816 / NCTC 3887 / NRRL 1 / QM 1276 / 107)</name>
    <dbReference type="NCBI Taxonomy" id="344612"/>
    <lineage>
        <taxon>Eukaryota</taxon>
        <taxon>Fungi</taxon>
        <taxon>Dikarya</taxon>
        <taxon>Ascomycota</taxon>
        <taxon>Pezizomycotina</taxon>
        <taxon>Eurotiomycetes</taxon>
        <taxon>Eurotiomycetidae</taxon>
        <taxon>Eurotiales</taxon>
        <taxon>Aspergillaceae</taxon>
        <taxon>Aspergillus</taxon>
        <taxon>Aspergillus subgen. Fumigati</taxon>
    </lineage>
</organism>
<gene>
    <name evidence="3" type="ORF">ACLA_082720</name>
</gene>
<keyword evidence="2" id="KW-1133">Transmembrane helix</keyword>
<dbReference type="HOGENOM" id="CLU_014247_0_0_1"/>
<feature type="region of interest" description="Disordered" evidence="1">
    <location>
        <begin position="637"/>
        <end position="656"/>
    </location>
</feature>
<dbReference type="VEuPathDB" id="FungiDB:ACLA_082720"/>
<feature type="transmembrane region" description="Helical" evidence="2">
    <location>
        <begin position="31"/>
        <end position="51"/>
    </location>
</feature>
<name>A1CTE4_ASPCL</name>
<dbReference type="eggNOG" id="ENOG502SHTF">
    <property type="taxonomic scope" value="Eukaryota"/>
</dbReference>
<keyword evidence="2" id="KW-0472">Membrane</keyword>
<dbReference type="KEGG" id="act:ACLA_082720"/>
<keyword evidence="4" id="KW-1185">Reference proteome</keyword>
<dbReference type="Proteomes" id="UP000006701">
    <property type="component" value="Unassembled WGS sequence"/>
</dbReference>
<feature type="transmembrane region" description="Helical" evidence="2">
    <location>
        <begin position="112"/>
        <end position="136"/>
    </location>
</feature>
<accession>A1CTE4</accession>